<sequence length="344" mass="37177">MPDLRIVDPCAPRAYDTAQSLKGLGGTEATILRIAHALSAGAAIVIEQAGRTGMCRIDGISFRPMDLSRQSGGLIVVINAWKVALKLRRANPDARIVLWLHVHPGRHNRQMGARLREAGIGVICVSRSHALALRGFLPVSPRIGHIYNPVADDLHPDGTPRKPNRLVFASSPHKGLAQVVELFVHVRRAIPDMKLVIANPGYMRWPMPVLPEGVILRGALDHPALIAELRRALCLFYPQDRFAETFGLVIAEANAVGCPALLHGATGANLEIASSPDQCLDTLDPEAVVARLMAWRTAGPQVRMRREFRLASVAAVWRGLLAGQDVALPGEPGDAKPVGRRGIA</sequence>
<reference evidence="2 3" key="1">
    <citation type="submission" date="2020-07" db="EMBL/GenBank/DDBJ databases">
        <title>The complete genome of Paracoccus pantotrophus ACCC 10489.</title>
        <authorList>
            <person name="Si Y."/>
        </authorList>
    </citation>
    <scope>NUCLEOTIDE SEQUENCE [LARGE SCALE GENOMIC DNA]</scope>
    <source>
        <strain evidence="2 3">ACCC10489</strain>
    </source>
</reference>
<evidence type="ECO:0000313" key="2">
    <source>
        <dbReference type="EMBL" id="QLH16101.1"/>
    </source>
</evidence>
<proteinExistence type="predicted"/>
<dbReference type="InterPro" id="IPR001296">
    <property type="entry name" value="Glyco_trans_1"/>
</dbReference>
<dbReference type="Pfam" id="PF00534">
    <property type="entry name" value="Glycos_transf_1"/>
    <property type="match status" value="1"/>
</dbReference>
<dbReference type="RefSeq" id="WP_179921946.1">
    <property type="nucleotide sequence ID" value="NZ_CP058690.1"/>
</dbReference>
<evidence type="ECO:0000313" key="3">
    <source>
        <dbReference type="Proteomes" id="UP000509322"/>
    </source>
</evidence>
<dbReference type="SUPFAM" id="SSF53756">
    <property type="entry name" value="UDP-Glycosyltransferase/glycogen phosphorylase"/>
    <property type="match status" value="1"/>
</dbReference>
<dbReference type="AlphaFoldDB" id="A0A7H9C209"/>
<accession>A0A7H9C209</accession>
<dbReference type="EMBL" id="CP058690">
    <property type="protein sequence ID" value="QLH16101.1"/>
    <property type="molecule type" value="Genomic_DNA"/>
</dbReference>
<keyword evidence="2" id="KW-0808">Transferase</keyword>
<evidence type="ECO:0000259" key="1">
    <source>
        <dbReference type="Pfam" id="PF00534"/>
    </source>
</evidence>
<dbReference type="GO" id="GO:0016757">
    <property type="term" value="F:glycosyltransferase activity"/>
    <property type="evidence" value="ECO:0007669"/>
    <property type="project" value="InterPro"/>
</dbReference>
<protein>
    <submittedName>
        <fullName evidence="2">Glycosyltransferase family 4 protein</fullName>
    </submittedName>
</protein>
<feature type="domain" description="Glycosyl transferase family 1" evidence="1">
    <location>
        <begin position="171"/>
        <end position="289"/>
    </location>
</feature>
<name>A0A7H9C209_PARPN</name>
<dbReference type="Gene3D" id="3.40.50.2000">
    <property type="entry name" value="Glycogen Phosphorylase B"/>
    <property type="match status" value="1"/>
</dbReference>
<dbReference type="Proteomes" id="UP000509322">
    <property type="component" value="Chromosome 2"/>
</dbReference>
<gene>
    <name evidence="2" type="ORF">HYQ43_18545</name>
</gene>
<organism evidence="2 3">
    <name type="scientific">Paracoccus pantotrophus</name>
    <name type="common">Thiosphaera pantotropha</name>
    <dbReference type="NCBI Taxonomy" id="82367"/>
    <lineage>
        <taxon>Bacteria</taxon>
        <taxon>Pseudomonadati</taxon>
        <taxon>Pseudomonadota</taxon>
        <taxon>Alphaproteobacteria</taxon>
        <taxon>Rhodobacterales</taxon>
        <taxon>Paracoccaceae</taxon>
        <taxon>Paracoccus</taxon>
    </lineage>
</organism>